<reference evidence="1" key="1">
    <citation type="journal article" date="2023" name="G3 (Bethesda)">
        <title>A reference genome for the long-term kleptoplast-retaining sea slug Elysia crispata morphotype clarki.</title>
        <authorList>
            <person name="Eastman K.E."/>
            <person name="Pendleton A.L."/>
            <person name="Shaikh M.A."/>
            <person name="Suttiyut T."/>
            <person name="Ogas R."/>
            <person name="Tomko P."/>
            <person name="Gavelis G."/>
            <person name="Widhalm J.R."/>
            <person name="Wisecaver J.H."/>
        </authorList>
    </citation>
    <scope>NUCLEOTIDE SEQUENCE</scope>
    <source>
        <strain evidence="1">ECLA1</strain>
    </source>
</reference>
<dbReference type="EMBL" id="JAWDGP010000708">
    <property type="protein sequence ID" value="KAK3798186.1"/>
    <property type="molecule type" value="Genomic_DNA"/>
</dbReference>
<accession>A0AAE1B3D1</accession>
<sequence length="81" mass="9394">MLVEAPRNQALNSQRSIAVCTLRSNLTLPLFYIRIKRIIRDVVSSVPDTAPSIIYYRGQRKSLPMTSHVKLCRWLENPQRL</sequence>
<organism evidence="1 2">
    <name type="scientific">Elysia crispata</name>
    <name type="common">lettuce slug</name>
    <dbReference type="NCBI Taxonomy" id="231223"/>
    <lineage>
        <taxon>Eukaryota</taxon>
        <taxon>Metazoa</taxon>
        <taxon>Spiralia</taxon>
        <taxon>Lophotrochozoa</taxon>
        <taxon>Mollusca</taxon>
        <taxon>Gastropoda</taxon>
        <taxon>Heterobranchia</taxon>
        <taxon>Euthyneura</taxon>
        <taxon>Panpulmonata</taxon>
        <taxon>Sacoglossa</taxon>
        <taxon>Placobranchoidea</taxon>
        <taxon>Plakobranchidae</taxon>
        <taxon>Elysia</taxon>
    </lineage>
</organism>
<protein>
    <submittedName>
        <fullName evidence="1">Uncharacterized protein</fullName>
    </submittedName>
</protein>
<proteinExistence type="predicted"/>
<gene>
    <name evidence="1" type="ORF">RRG08_009508</name>
</gene>
<dbReference type="AlphaFoldDB" id="A0AAE1B3D1"/>
<dbReference type="Proteomes" id="UP001283361">
    <property type="component" value="Unassembled WGS sequence"/>
</dbReference>
<name>A0AAE1B3D1_9GAST</name>
<evidence type="ECO:0000313" key="2">
    <source>
        <dbReference type="Proteomes" id="UP001283361"/>
    </source>
</evidence>
<comment type="caution">
    <text evidence="1">The sequence shown here is derived from an EMBL/GenBank/DDBJ whole genome shotgun (WGS) entry which is preliminary data.</text>
</comment>
<evidence type="ECO:0000313" key="1">
    <source>
        <dbReference type="EMBL" id="KAK3798186.1"/>
    </source>
</evidence>
<keyword evidence="2" id="KW-1185">Reference proteome</keyword>